<feature type="non-terminal residue" evidence="15">
    <location>
        <position position="324"/>
    </location>
</feature>
<evidence type="ECO:0000256" key="9">
    <source>
        <dbReference type="ARBA" id="ARBA00022833"/>
    </source>
</evidence>
<dbReference type="GO" id="GO:0004222">
    <property type="term" value="F:metalloendopeptidase activity"/>
    <property type="evidence" value="ECO:0007669"/>
    <property type="project" value="InterPro"/>
</dbReference>
<comment type="similarity">
    <text evidence="3">Belongs to the peptidase M48B family.</text>
</comment>
<accession>A0A0F9BE72</accession>
<evidence type="ECO:0000256" key="4">
    <source>
        <dbReference type="ARBA" id="ARBA00022475"/>
    </source>
</evidence>
<feature type="transmembrane region" description="Helical" evidence="13">
    <location>
        <begin position="198"/>
        <end position="222"/>
    </location>
</feature>
<keyword evidence="7" id="KW-0479">Metal-binding</keyword>
<dbReference type="PANTHER" id="PTHR43221:SF1">
    <property type="entry name" value="PROTEASE HTPX"/>
    <property type="match status" value="1"/>
</dbReference>
<comment type="cofactor">
    <cofactor evidence="1">
        <name>Zn(2+)</name>
        <dbReference type="ChEBI" id="CHEBI:29105"/>
    </cofactor>
</comment>
<evidence type="ECO:0000313" key="15">
    <source>
        <dbReference type="EMBL" id="KKL20214.1"/>
    </source>
</evidence>
<feature type="transmembrane region" description="Helical" evidence="13">
    <location>
        <begin position="12"/>
        <end position="35"/>
    </location>
</feature>
<dbReference type="PANTHER" id="PTHR43221">
    <property type="entry name" value="PROTEASE HTPX"/>
    <property type="match status" value="1"/>
</dbReference>
<evidence type="ECO:0000256" key="11">
    <source>
        <dbReference type="ARBA" id="ARBA00023049"/>
    </source>
</evidence>
<evidence type="ECO:0000256" key="5">
    <source>
        <dbReference type="ARBA" id="ARBA00022670"/>
    </source>
</evidence>
<evidence type="ECO:0000256" key="2">
    <source>
        <dbReference type="ARBA" id="ARBA00004651"/>
    </source>
</evidence>
<keyword evidence="11" id="KW-0482">Metalloprotease</keyword>
<evidence type="ECO:0000256" key="13">
    <source>
        <dbReference type="SAM" id="Phobius"/>
    </source>
</evidence>
<dbReference type="Gene3D" id="3.30.2010.10">
    <property type="entry name" value="Metalloproteases ('zincins'), catalytic domain"/>
    <property type="match status" value="1"/>
</dbReference>
<sequence>MWEQIRSNQIRSVILVAGMAALLLLMGYFLGLYFLDSGTGGVIIALILWAVMNLVAFFQGDNIMLALSKAKKIKRDDYPRLYNIVEEMRIASGLEKMPDIYIIDDPALNAFATGRNPNRAAIAVTSGLLQKLNRDELQGVIGHEIAHVNNRDVLLMTLCGILLGTIVILSWYATYMLFFSSMTRGRRSSSAGGGQAQLIILAVGIIFIILAPIAAQLIYFAISRKREYLADSSSALYTRYPAGLASALEKLAASTTPVKSANKSSAPMYIINPFRKKGRAASDLSSTHPPISERIRILRSMAGGASLADYDSAFRQVRKGGRGV</sequence>
<keyword evidence="5" id="KW-0645">Protease</keyword>
<evidence type="ECO:0000256" key="1">
    <source>
        <dbReference type="ARBA" id="ARBA00001947"/>
    </source>
</evidence>
<keyword evidence="12 13" id="KW-0472">Membrane</keyword>
<dbReference type="HAMAP" id="MF_00188">
    <property type="entry name" value="Pept_M48_protease_HtpX"/>
    <property type="match status" value="1"/>
</dbReference>
<dbReference type="EMBL" id="LAZR01038186">
    <property type="protein sequence ID" value="KKL20214.1"/>
    <property type="molecule type" value="Genomic_DNA"/>
</dbReference>
<reference evidence="15" key="1">
    <citation type="journal article" date="2015" name="Nature">
        <title>Complex archaea that bridge the gap between prokaryotes and eukaryotes.</title>
        <authorList>
            <person name="Spang A."/>
            <person name="Saw J.H."/>
            <person name="Jorgensen S.L."/>
            <person name="Zaremba-Niedzwiedzka K."/>
            <person name="Martijn J."/>
            <person name="Lind A.E."/>
            <person name="van Eijk R."/>
            <person name="Schleper C."/>
            <person name="Guy L."/>
            <person name="Ettema T.J."/>
        </authorList>
    </citation>
    <scope>NUCLEOTIDE SEQUENCE</scope>
</reference>
<evidence type="ECO:0000259" key="14">
    <source>
        <dbReference type="Pfam" id="PF01435"/>
    </source>
</evidence>
<protein>
    <recommendedName>
        <fullName evidence="14">Peptidase M48 domain-containing protein</fullName>
    </recommendedName>
</protein>
<evidence type="ECO:0000256" key="6">
    <source>
        <dbReference type="ARBA" id="ARBA00022692"/>
    </source>
</evidence>
<keyword evidence="4" id="KW-1003">Cell membrane</keyword>
<dbReference type="GO" id="GO:0046872">
    <property type="term" value="F:metal ion binding"/>
    <property type="evidence" value="ECO:0007669"/>
    <property type="project" value="UniProtKB-KW"/>
</dbReference>
<evidence type="ECO:0000256" key="3">
    <source>
        <dbReference type="ARBA" id="ARBA00009779"/>
    </source>
</evidence>
<name>A0A0F9BE72_9ZZZZ</name>
<dbReference type="InterPro" id="IPR022919">
    <property type="entry name" value="Pept_M48_protease_HtpX"/>
</dbReference>
<feature type="transmembrane region" description="Helical" evidence="13">
    <location>
        <begin position="153"/>
        <end position="178"/>
    </location>
</feature>
<feature type="domain" description="Peptidase M48" evidence="14">
    <location>
        <begin position="80"/>
        <end position="301"/>
    </location>
</feature>
<dbReference type="InterPro" id="IPR050083">
    <property type="entry name" value="HtpX_protease"/>
</dbReference>
<feature type="transmembrane region" description="Helical" evidence="13">
    <location>
        <begin position="41"/>
        <end position="65"/>
    </location>
</feature>
<comment type="caution">
    <text evidence="15">The sequence shown here is derived from an EMBL/GenBank/DDBJ whole genome shotgun (WGS) entry which is preliminary data.</text>
</comment>
<dbReference type="AlphaFoldDB" id="A0A0F9BE72"/>
<keyword evidence="6 13" id="KW-0812">Transmembrane</keyword>
<organism evidence="15">
    <name type="scientific">marine sediment metagenome</name>
    <dbReference type="NCBI Taxonomy" id="412755"/>
    <lineage>
        <taxon>unclassified sequences</taxon>
        <taxon>metagenomes</taxon>
        <taxon>ecological metagenomes</taxon>
    </lineage>
</organism>
<evidence type="ECO:0000256" key="8">
    <source>
        <dbReference type="ARBA" id="ARBA00022801"/>
    </source>
</evidence>
<keyword evidence="8" id="KW-0378">Hydrolase</keyword>
<evidence type="ECO:0000256" key="7">
    <source>
        <dbReference type="ARBA" id="ARBA00022723"/>
    </source>
</evidence>
<proteinExistence type="inferred from homology"/>
<evidence type="ECO:0000256" key="10">
    <source>
        <dbReference type="ARBA" id="ARBA00022989"/>
    </source>
</evidence>
<comment type="subcellular location">
    <subcellularLocation>
        <location evidence="2">Cell membrane</location>
        <topology evidence="2">Multi-pass membrane protein</topology>
    </subcellularLocation>
</comment>
<dbReference type="GO" id="GO:0006508">
    <property type="term" value="P:proteolysis"/>
    <property type="evidence" value="ECO:0007669"/>
    <property type="project" value="UniProtKB-KW"/>
</dbReference>
<dbReference type="InterPro" id="IPR001915">
    <property type="entry name" value="Peptidase_M48"/>
</dbReference>
<dbReference type="GO" id="GO:0005886">
    <property type="term" value="C:plasma membrane"/>
    <property type="evidence" value="ECO:0007669"/>
    <property type="project" value="UniProtKB-SubCell"/>
</dbReference>
<gene>
    <name evidence="15" type="ORF">LCGC14_2457710</name>
</gene>
<keyword evidence="10 13" id="KW-1133">Transmembrane helix</keyword>
<dbReference type="Pfam" id="PF01435">
    <property type="entry name" value="Peptidase_M48"/>
    <property type="match status" value="1"/>
</dbReference>
<keyword evidence="9" id="KW-0862">Zinc</keyword>
<dbReference type="CDD" id="cd07340">
    <property type="entry name" value="M48B_Htpx_like"/>
    <property type="match status" value="1"/>
</dbReference>
<evidence type="ECO:0000256" key="12">
    <source>
        <dbReference type="ARBA" id="ARBA00023136"/>
    </source>
</evidence>